<dbReference type="GeneID" id="76833815"/>
<sequence>MKIMVGGTFSPLHDGHKKLLSRSFELAGDDGHVIIGLSTDQFAGDKNHPIAPYEKRKEILTTFIQDSGYSATWNVIPLEDRYGATLDTDFDALVVSEETFPVSLEINRLRKERGRKKVDIHQITCVLADDGRWISSTRIYRGEIDDHGRVIR</sequence>
<comment type="function">
    <text evidence="7">Reversibly transfers an adenylyl group from ATP to 4'-phosphopantetheine, yielding dephospho-CoA (dPCoA) and pyrophosphate.</text>
</comment>
<dbReference type="AlphaFoldDB" id="A0A9X9T8P4"/>
<dbReference type="InterPro" id="IPR023540">
    <property type="entry name" value="PPAT_arch"/>
</dbReference>
<keyword evidence="5 7" id="KW-0067">ATP-binding</keyword>
<dbReference type="SUPFAM" id="SSF52374">
    <property type="entry name" value="Nucleotidylyl transferase"/>
    <property type="match status" value="1"/>
</dbReference>
<comment type="similarity">
    <text evidence="7">Belongs to the eukaryotic CoaD family.</text>
</comment>
<evidence type="ECO:0000256" key="1">
    <source>
        <dbReference type="ARBA" id="ARBA00022490"/>
    </source>
</evidence>
<dbReference type="NCBIfam" id="NF001985">
    <property type="entry name" value="PRK00777.1"/>
    <property type="match status" value="1"/>
</dbReference>
<evidence type="ECO:0000313" key="10">
    <source>
        <dbReference type="Proteomes" id="UP001163096"/>
    </source>
</evidence>
<dbReference type="Proteomes" id="UP001163096">
    <property type="component" value="Chromosome"/>
</dbReference>
<evidence type="ECO:0000256" key="3">
    <source>
        <dbReference type="ARBA" id="ARBA00022695"/>
    </source>
</evidence>
<dbReference type="Gene3D" id="3.40.50.620">
    <property type="entry name" value="HUPs"/>
    <property type="match status" value="1"/>
</dbReference>
<keyword evidence="3 7" id="KW-0548">Nucleotidyltransferase</keyword>
<dbReference type="RefSeq" id="WP_268186906.1">
    <property type="nucleotide sequence ID" value="NZ_CP113361.1"/>
</dbReference>
<dbReference type="KEGG" id="mou:OU421_01895"/>
<feature type="domain" description="Cytidyltransferase-like" evidence="8">
    <location>
        <begin position="4"/>
        <end position="140"/>
    </location>
</feature>
<dbReference type="InterPro" id="IPR004821">
    <property type="entry name" value="Cyt_trans-like"/>
</dbReference>
<evidence type="ECO:0000256" key="4">
    <source>
        <dbReference type="ARBA" id="ARBA00022741"/>
    </source>
</evidence>
<evidence type="ECO:0000256" key="7">
    <source>
        <dbReference type="HAMAP-Rule" id="MF_00647"/>
    </source>
</evidence>
<protein>
    <recommendedName>
        <fullName evidence="7">Phosphopantetheine adenylyltransferase</fullName>
        <ecNumber evidence="7">2.7.7.3</ecNumber>
    </recommendedName>
    <alternativeName>
        <fullName evidence="7">Dephospho-CoA pyrophosphorylase</fullName>
    </alternativeName>
    <alternativeName>
        <fullName evidence="7">Pantetheine-phosphate adenylyltransferase</fullName>
        <shortName evidence="7">PPAT</shortName>
    </alternativeName>
</protein>
<name>A0A9X9T8P4_METOG</name>
<dbReference type="HAMAP" id="MF_00647">
    <property type="entry name" value="PPAT_arch"/>
    <property type="match status" value="1"/>
</dbReference>
<dbReference type="GO" id="GO:0004595">
    <property type="term" value="F:pantetheine-phosphate adenylyltransferase activity"/>
    <property type="evidence" value="ECO:0007669"/>
    <property type="project" value="UniProtKB-UniRule"/>
</dbReference>
<dbReference type="InterPro" id="IPR014729">
    <property type="entry name" value="Rossmann-like_a/b/a_fold"/>
</dbReference>
<dbReference type="GO" id="GO:0005524">
    <property type="term" value="F:ATP binding"/>
    <property type="evidence" value="ECO:0007669"/>
    <property type="project" value="UniProtKB-KW"/>
</dbReference>
<keyword evidence="2 7" id="KW-0808">Transferase</keyword>
<keyword evidence="4 7" id="KW-0547">Nucleotide-binding</keyword>
<accession>A0A9X9T8P4</accession>
<gene>
    <name evidence="7" type="primary">coaD</name>
    <name evidence="9" type="ORF">OU421_01895</name>
</gene>
<evidence type="ECO:0000256" key="2">
    <source>
        <dbReference type="ARBA" id="ARBA00022679"/>
    </source>
</evidence>
<keyword evidence="1 7" id="KW-0963">Cytoplasm</keyword>
<evidence type="ECO:0000313" key="9">
    <source>
        <dbReference type="EMBL" id="WAI01646.1"/>
    </source>
</evidence>
<reference evidence="9" key="1">
    <citation type="submission" date="2022-11" db="EMBL/GenBank/DDBJ databases">
        <title>Complete genome sequence of Methanogenium organophilum DSM 3596.</title>
        <authorList>
            <person name="Chen S.-C."/>
            <person name="Lai S.-J."/>
            <person name="You Y.-T."/>
        </authorList>
    </citation>
    <scope>NUCLEOTIDE SEQUENCE</scope>
    <source>
        <strain evidence="9">DSM 3596</strain>
    </source>
</reference>
<evidence type="ECO:0000259" key="8">
    <source>
        <dbReference type="Pfam" id="PF01467"/>
    </source>
</evidence>
<dbReference type="GO" id="GO:0005737">
    <property type="term" value="C:cytoplasm"/>
    <property type="evidence" value="ECO:0007669"/>
    <property type="project" value="UniProtKB-SubCell"/>
</dbReference>
<organism evidence="9 10">
    <name type="scientific">Methanogenium organophilum</name>
    <dbReference type="NCBI Taxonomy" id="2199"/>
    <lineage>
        <taxon>Archaea</taxon>
        <taxon>Methanobacteriati</taxon>
        <taxon>Methanobacteriota</taxon>
        <taxon>Stenosarchaea group</taxon>
        <taxon>Methanomicrobia</taxon>
        <taxon>Methanomicrobiales</taxon>
        <taxon>Methanomicrobiaceae</taxon>
        <taxon>Methanogenium</taxon>
    </lineage>
</organism>
<comment type="subcellular location">
    <subcellularLocation>
        <location evidence="7">Cytoplasm</location>
    </subcellularLocation>
</comment>
<comment type="pathway">
    <text evidence="7">Cofactor biosynthesis; coenzyme A biosynthesis.</text>
</comment>
<evidence type="ECO:0000256" key="6">
    <source>
        <dbReference type="ARBA" id="ARBA00022993"/>
    </source>
</evidence>
<keyword evidence="6 7" id="KW-0173">Coenzyme A biosynthesis</keyword>
<evidence type="ECO:0000256" key="5">
    <source>
        <dbReference type="ARBA" id="ARBA00022840"/>
    </source>
</evidence>
<dbReference type="EMBL" id="CP113361">
    <property type="protein sequence ID" value="WAI01646.1"/>
    <property type="molecule type" value="Genomic_DNA"/>
</dbReference>
<comment type="catalytic activity">
    <reaction evidence="7">
        <text>(R)-4'-phosphopantetheine + ATP + H(+) = 3'-dephospho-CoA + diphosphate</text>
        <dbReference type="Rhea" id="RHEA:19801"/>
        <dbReference type="ChEBI" id="CHEBI:15378"/>
        <dbReference type="ChEBI" id="CHEBI:30616"/>
        <dbReference type="ChEBI" id="CHEBI:33019"/>
        <dbReference type="ChEBI" id="CHEBI:57328"/>
        <dbReference type="ChEBI" id="CHEBI:61723"/>
        <dbReference type="EC" id="2.7.7.3"/>
    </reaction>
</comment>
<dbReference type="NCBIfam" id="TIGR00125">
    <property type="entry name" value="cyt_tran_rel"/>
    <property type="match status" value="1"/>
</dbReference>
<keyword evidence="10" id="KW-1185">Reference proteome</keyword>
<dbReference type="EC" id="2.7.7.3" evidence="7"/>
<proteinExistence type="inferred from homology"/>
<dbReference type="Pfam" id="PF01467">
    <property type="entry name" value="CTP_transf_like"/>
    <property type="match status" value="1"/>
</dbReference>
<dbReference type="GO" id="GO:0015937">
    <property type="term" value="P:coenzyme A biosynthetic process"/>
    <property type="evidence" value="ECO:0007669"/>
    <property type="project" value="UniProtKB-UniRule"/>
</dbReference>